<feature type="region of interest" description="Disordered" evidence="1">
    <location>
        <begin position="50"/>
        <end position="75"/>
    </location>
</feature>
<dbReference type="EMBL" id="VSRR010077812">
    <property type="protein sequence ID" value="MPC88448.1"/>
    <property type="molecule type" value="Genomic_DNA"/>
</dbReference>
<protein>
    <submittedName>
        <fullName evidence="2">Uncharacterized protein</fullName>
    </submittedName>
</protein>
<dbReference type="AlphaFoldDB" id="A0A5B7J6C5"/>
<evidence type="ECO:0000313" key="3">
    <source>
        <dbReference type="Proteomes" id="UP000324222"/>
    </source>
</evidence>
<name>A0A5B7J6C5_PORTR</name>
<evidence type="ECO:0000256" key="1">
    <source>
        <dbReference type="SAM" id="MobiDB-lite"/>
    </source>
</evidence>
<proteinExistence type="predicted"/>
<gene>
    <name evidence="2" type="ORF">E2C01_083351</name>
</gene>
<dbReference type="Proteomes" id="UP000324222">
    <property type="component" value="Unassembled WGS sequence"/>
</dbReference>
<reference evidence="2 3" key="1">
    <citation type="submission" date="2019-05" db="EMBL/GenBank/DDBJ databases">
        <title>Another draft genome of Portunus trituberculatus and its Hox gene families provides insights of decapod evolution.</title>
        <authorList>
            <person name="Jeong J.-H."/>
            <person name="Song I."/>
            <person name="Kim S."/>
            <person name="Choi T."/>
            <person name="Kim D."/>
            <person name="Ryu S."/>
            <person name="Kim W."/>
        </authorList>
    </citation>
    <scope>NUCLEOTIDE SEQUENCE [LARGE SCALE GENOMIC DNA]</scope>
    <source>
        <tissue evidence="2">Muscle</tissue>
    </source>
</reference>
<comment type="caution">
    <text evidence="2">The sequence shown here is derived from an EMBL/GenBank/DDBJ whole genome shotgun (WGS) entry which is preliminary data.</text>
</comment>
<evidence type="ECO:0000313" key="2">
    <source>
        <dbReference type="EMBL" id="MPC88448.1"/>
    </source>
</evidence>
<accession>A0A5B7J6C5</accession>
<keyword evidence="3" id="KW-1185">Reference proteome</keyword>
<sequence length="112" mass="12887">MLPSHPSQNLMWRLDSHHHHHHHHHHYHYYLVVCCWSDVARWWIAVVPEPGSAQGKPDWLRTGRSGSTHSPPLPSLSIRLQAAAGESECRRQNIRCAPHDAPFHPNCTFSDL</sequence>
<organism evidence="2 3">
    <name type="scientific">Portunus trituberculatus</name>
    <name type="common">Swimming crab</name>
    <name type="synonym">Neptunus trituberculatus</name>
    <dbReference type="NCBI Taxonomy" id="210409"/>
    <lineage>
        <taxon>Eukaryota</taxon>
        <taxon>Metazoa</taxon>
        <taxon>Ecdysozoa</taxon>
        <taxon>Arthropoda</taxon>
        <taxon>Crustacea</taxon>
        <taxon>Multicrustacea</taxon>
        <taxon>Malacostraca</taxon>
        <taxon>Eumalacostraca</taxon>
        <taxon>Eucarida</taxon>
        <taxon>Decapoda</taxon>
        <taxon>Pleocyemata</taxon>
        <taxon>Brachyura</taxon>
        <taxon>Eubrachyura</taxon>
        <taxon>Portunoidea</taxon>
        <taxon>Portunidae</taxon>
        <taxon>Portuninae</taxon>
        <taxon>Portunus</taxon>
    </lineage>
</organism>